<dbReference type="Pfam" id="PF00226">
    <property type="entry name" value="DnaJ"/>
    <property type="match status" value="1"/>
</dbReference>
<evidence type="ECO:0000259" key="3">
    <source>
        <dbReference type="PROSITE" id="PS50076"/>
    </source>
</evidence>
<feature type="region of interest" description="Disordered" evidence="1">
    <location>
        <begin position="450"/>
        <end position="516"/>
    </location>
</feature>
<dbReference type="CDD" id="cd06257">
    <property type="entry name" value="DnaJ"/>
    <property type="match status" value="1"/>
</dbReference>
<dbReference type="InterPro" id="IPR001623">
    <property type="entry name" value="DnaJ_domain"/>
</dbReference>
<dbReference type="Gene3D" id="1.10.287.110">
    <property type="entry name" value="DnaJ domain"/>
    <property type="match status" value="1"/>
</dbReference>
<feature type="compositionally biased region" description="Basic and acidic residues" evidence="1">
    <location>
        <begin position="275"/>
        <end position="293"/>
    </location>
</feature>
<dbReference type="GeneID" id="17260043"/>
<dbReference type="HOGENOM" id="CLU_528343_0_0_1"/>
<feature type="region of interest" description="Disordered" evidence="1">
    <location>
        <begin position="237"/>
        <end position="315"/>
    </location>
</feature>
<protein>
    <recommendedName>
        <fullName evidence="3">J domain-containing protein</fullName>
    </recommendedName>
</protein>
<proteinExistence type="predicted"/>
<dbReference type="InterPro" id="IPR051100">
    <property type="entry name" value="DnaJ_subfamily_B/C"/>
</dbReference>
<dbReference type="PANTHER" id="PTHR43908">
    <property type="entry name" value="AT29763P-RELATED"/>
    <property type="match status" value="1"/>
</dbReference>
<feature type="compositionally biased region" description="Polar residues" evidence="1">
    <location>
        <begin position="264"/>
        <end position="273"/>
    </location>
</feature>
<keyword evidence="2" id="KW-0732">Signal</keyword>
<dbReference type="InterPro" id="IPR036869">
    <property type="entry name" value="J_dom_sf"/>
</dbReference>
<feature type="compositionally biased region" description="Basic and acidic residues" evidence="1">
    <location>
        <begin position="246"/>
        <end position="257"/>
    </location>
</feature>
<dbReference type="Proteomes" id="UP000013827">
    <property type="component" value="Unassembled WGS sequence"/>
</dbReference>
<name>A0A0D3IR73_EMIH1</name>
<dbReference type="PRINTS" id="PR00625">
    <property type="entry name" value="JDOMAIN"/>
</dbReference>
<evidence type="ECO:0000256" key="2">
    <source>
        <dbReference type="SAM" id="SignalP"/>
    </source>
</evidence>
<dbReference type="SUPFAM" id="SSF63748">
    <property type="entry name" value="Tudor/PWWP/MBT"/>
    <property type="match status" value="1"/>
</dbReference>
<evidence type="ECO:0000313" key="5">
    <source>
        <dbReference type="Proteomes" id="UP000013827"/>
    </source>
</evidence>
<evidence type="ECO:0000256" key="1">
    <source>
        <dbReference type="SAM" id="MobiDB-lite"/>
    </source>
</evidence>
<dbReference type="Gene3D" id="2.30.30.140">
    <property type="match status" value="3"/>
</dbReference>
<dbReference type="KEGG" id="ehx:EMIHUDRAFT_212236"/>
<sequence>MICSFLRCFVVGARIIASSFAPMQEDEDALRQRAIQRISDAPVSPGWSTDGTNRKNPFNVLGVSSGLELKAIRKEYLSLSKLLHPDKTSEPGAAEAQKEISTAFEMLKQNAGKGTIKPTPDEILQFARLVAMGPYNAFVIIGGWSLKGDNLKGKDHLLIKLTQEREFSSMTLEAFRELLLGGGAVYWPGERKWFTGRVKAYDPVALEHCVMYDDGEEHQECLTGLDPMEWKLLPAEPAAATSSRTTADHRPAAKAESADATEPTEPSQANSPEGSAERGEAEQPAKRQRRDDPESGASRPPSSVGSAYDDANPARRAAAEKLAAAKGLPPGWLAFRTPDSHYKIVAPDRTCYSRLGDAKAVAAKYGGGAKYYPGVITRDNGDDTYAIKYDDGDTEDAVKRPLIRTEEPTWSEGHSVEVREAGTGRYLLGVVTRHNRGTFDVDFGDGRVERRVGPERMREPPARESGPEGVGGEEGAASPTAEVGGASGPSEVDSPSQSETGLESAGSGREDVEGDQ</sequence>
<dbReference type="PaxDb" id="2903-EOD13758"/>
<reference evidence="5" key="1">
    <citation type="journal article" date="2013" name="Nature">
        <title>Pan genome of the phytoplankton Emiliania underpins its global distribution.</title>
        <authorList>
            <person name="Read B.A."/>
            <person name="Kegel J."/>
            <person name="Klute M.J."/>
            <person name="Kuo A."/>
            <person name="Lefebvre S.C."/>
            <person name="Maumus F."/>
            <person name="Mayer C."/>
            <person name="Miller J."/>
            <person name="Monier A."/>
            <person name="Salamov A."/>
            <person name="Young J."/>
            <person name="Aguilar M."/>
            <person name="Claverie J.M."/>
            <person name="Frickenhaus S."/>
            <person name="Gonzalez K."/>
            <person name="Herman E.K."/>
            <person name="Lin Y.C."/>
            <person name="Napier J."/>
            <person name="Ogata H."/>
            <person name="Sarno A.F."/>
            <person name="Shmutz J."/>
            <person name="Schroeder D."/>
            <person name="de Vargas C."/>
            <person name="Verret F."/>
            <person name="von Dassow P."/>
            <person name="Valentin K."/>
            <person name="Van de Peer Y."/>
            <person name="Wheeler G."/>
            <person name="Dacks J.B."/>
            <person name="Delwiche C.F."/>
            <person name="Dyhrman S.T."/>
            <person name="Glockner G."/>
            <person name="John U."/>
            <person name="Richards T."/>
            <person name="Worden A.Z."/>
            <person name="Zhang X."/>
            <person name="Grigoriev I.V."/>
            <person name="Allen A.E."/>
            <person name="Bidle K."/>
            <person name="Borodovsky M."/>
            <person name="Bowler C."/>
            <person name="Brownlee C."/>
            <person name="Cock J.M."/>
            <person name="Elias M."/>
            <person name="Gladyshev V.N."/>
            <person name="Groth M."/>
            <person name="Guda C."/>
            <person name="Hadaegh A."/>
            <person name="Iglesias-Rodriguez M.D."/>
            <person name="Jenkins J."/>
            <person name="Jones B.M."/>
            <person name="Lawson T."/>
            <person name="Leese F."/>
            <person name="Lindquist E."/>
            <person name="Lobanov A."/>
            <person name="Lomsadze A."/>
            <person name="Malik S.B."/>
            <person name="Marsh M.E."/>
            <person name="Mackinder L."/>
            <person name="Mock T."/>
            <person name="Mueller-Roeber B."/>
            <person name="Pagarete A."/>
            <person name="Parker M."/>
            <person name="Probert I."/>
            <person name="Quesneville H."/>
            <person name="Raines C."/>
            <person name="Rensing S.A."/>
            <person name="Riano-Pachon D.M."/>
            <person name="Richier S."/>
            <person name="Rokitta S."/>
            <person name="Shiraiwa Y."/>
            <person name="Soanes D.M."/>
            <person name="van der Giezen M."/>
            <person name="Wahlund T.M."/>
            <person name="Williams B."/>
            <person name="Wilson W."/>
            <person name="Wolfe G."/>
            <person name="Wurch L.L."/>
        </authorList>
    </citation>
    <scope>NUCLEOTIDE SEQUENCE</scope>
</reference>
<dbReference type="RefSeq" id="XP_005766187.1">
    <property type="nucleotide sequence ID" value="XM_005766130.1"/>
</dbReference>
<keyword evidence="5" id="KW-1185">Reference proteome</keyword>
<dbReference type="EnsemblProtists" id="EOD13758">
    <property type="protein sequence ID" value="EOD13758"/>
    <property type="gene ID" value="EMIHUDRAFT_212236"/>
</dbReference>
<feature type="chain" id="PRO_5044291182" description="J domain-containing protein" evidence="2">
    <location>
        <begin position="18"/>
        <end position="516"/>
    </location>
</feature>
<dbReference type="SUPFAM" id="SSF46565">
    <property type="entry name" value="Chaperone J-domain"/>
    <property type="match status" value="1"/>
</dbReference>
<feature type="signal peptide" evidence="2">
    <location>
        <begin position="1"/>
        <end position="17"/>
    </location>
</feature>
<feature type="compositionally biased region" description="Basic and acidic residues" evidence="1">
    <location>
        <begin position="450"/>
        <end position="466"/>
    </location>
</feature>
<organism evidence="4 5">
    <name type="scientific">Emiliania huxleyi (strain CCMP1516)</name>
    <dbReference type="NCBI Taxonomy" id="280463"/>
    <lineage>
        <taxon>Eukaryota</taxon>
        <taxon>Haptista</taxon>
        <taxon>Haptophyta</taxon>
        <taxon>Prymnesiophyceae</taxon>
        <taxon>Isochrysidales</taxon>
        <taxon>Noelaerhabdaceae</taxon>
        <taxon>Emiliania</taxon>
    </lineage>
</organism>
<reference evidence="4" key="2">
    <citation type="submission" date="2024-10" db="UniProtKB">
        <authorList>
            <consortium name="EnsemblProtists"/>
        </authorList>
    </citation>
    <scope>IDENTIFICATION</scope>
</reference>
<evidence type="ECO:0000313" key="4">
    <source>
        <dbReference type="EnsemblProtists" id="EOD13758"/>
    </source>
</evidence>
<feature type="domain" description="J" evidence="3">
    <location>
        <begin position="56"/>
        <end position="124"/>
    </location>
</feature>
<dbReference type="PROSITE" id="PS50076">
    <property type="entry name" value="DNAJ_2"/>
    <property type="match status" value="1"/>
</dbReference>
<accession>A0A0D3IR73</accession>
<dbReference type="SMART" id="SM00271">
    <property type="entry name" value="DnaJ"/>
    <property type="match status" value="1"/>
</dbReference>
<dbReference type="CDD" id="cd20404">
    <property type="entry name" value="Tudor_Agenet_AtEML-like"/>
    <property type="match status" value="1"/>
</dbReference>
<dbReference type="CDD" id="cd04508">
    <property type="entry name" value="Tudor_SF"/>
    <property type="match status" value="1"/>
</dbReference>
<dbReference type="STRING" id="2903.R1BUD0"/>
<dbReference type="AlphaFoldDB" id="A0A0D3IR73"/>